<dbReference type="InterPro" id="IPR000594">
    <property type="entry name" value="ThiF_NAD_FAD-bd"/>
</dbReference>
<gene>
    <name evidence="9" type="ORF">FIBRA_06878</name>
</gene>
<evidence type="ECO:0000313" key="10">
    <source>
        <dbReference type="Proteomes" id="UP000006352"/>
    </source>
</evidence>
<dbReference type="Gene3D" id="3.40.250.10">
    <property type="entry name" value="Rhodanese-like domain"/>
    <property type="match status" value="1"/>
</dbReference>
<keyword evidence="7" id="KW-0067">ATP-binding</keyword>
<dbReference type="GO" id="GO:0032447">
    <property type="term" value="P:protein urmylation"/>
    <property type="evidence" value="ECO:0007669"/>
    <property type="project" value="TreeGrafter"/>
</dbReference>
<dbReference type="Proteomes" id="UP000006352">
    <property type="component" value="Unassembled WGS sequence"/>
</dbReference>
<protein>
    <recommendedName>
        <fullName evidence="8">Rhodanese domain-containing protein</fullName>
    </recommendedName>
</protein>
<dbReference type="SUPFAM" id="SSF69572">
    <property type="entry name" value="Activating enzymes of the ubiquitin-like proteins"/>
    <property type="match status" value="1"/>
</dbReference>
<evidence type="ECO:0000256" key="1">
    <source>
        <dbReference type="ARBA" id="ARBA00004514"/>
    </source>
</evidence>
<dbReference type="InParanoid" id="J4HZT0"/>
<dbReference type="PANTHER" id="PTHR10953">
    <property type="entry name" value="UBIQUITIN-ACTIVATING ENZYME E1"/>
    <property type="match status" value="1"/>
</dbReference>
<dbReference type="GeneID" id="24099603"/>
<dbReference type="PANTHER" id="PTHR10953:SF102">
    <property type="entry name" value="ADENYLYLTRANSFERASE AND SULFURTRANSFERASE MOCS3"/>
    <property type="match status" value="1"/>
</dbReference>
<dbReference type="EMBL" id="HE797163">
    <property type="protein sequence ID" value="CCM04692.1"/>
    <property type="molecule type" value="Genomic_DNA"/>
</dbReference>
<dbReference type="STRING" id="599839.J4HZT0"/>
<evidence type="ECO:0000256" key="4">
    <source>
        <dbReference type="ARBA" id="ARBA00022695"/>
    </source>
</evidence>
<dbReference type="GO" id="GO:0005829">
    <property type="term" value="C:cytosol"/>
    <property type="evidence" value="ECO:0007669"/>
    <property type="project" value="UniProtKB-SubCell"/>
</dbReference>
<dbReference type="RefSeq" id="XP_012183975.1">
    <property type="nucleotide sequence ID" value="XM_012328585.1"/>
</dbReference>
<dbReference type="FunCoup" id="J4HZT0">
    <property type="interactions" value="374"/>
</dbReference>
<dbReference type="HOGENOM" id="CLU_013325_1_2_1"/>
<keyword evidence="3" id="KW-0819">tRNA processing</keyword>
<dbReference type="FunFam" id="3.40.50.720:FF:000033">
    <property type="entry name" value="Adenylyltransferase and sulfurtransferase MOCS3"/>
    <property type="match status" value="1"/>
</dbReference>
<dbReference type="OrthoDB" id="10261062at2759"/>
<keyword evidence="6" id="KW-0833">Ubl conjugation pathway</keyword>
<sequence>MALVCQASTNCMRNKISWAEVTIKTGQLKLQQASVAVVGAGGLGCPALQYLAAAGVGRIGIIDHDVVEISNLQRQVLHTEARVGMHKVLSAAKAIEQINSRIRVEPVTSALTASNAQTLLADYDIILDCTDNLPTRYLLSDTAVQLNRPLVSGAAQQFDGQLCIYNLGPGQGPCFRCLFPKPPAPEMAGSCEELGILGAVTGVIGTLQAMEAIKLITGLHDGRPTLLMYSALSALPFRNIKLRARRPTCPSCGTEDEKVGKIGETDYVAFCGGQRPDWVARGLVEGHENLRIRAKELKDLLMTGRRVRIIDYEMPFDTEQYAMSTNIPRSDIPLKVFVANPAAHLSTTDETSEKAIGCSTLNNATLELTEDTYLVCRLGNDSQIAVEALKSVGMKGVIKDVIGGLRAWAKEVDEMFPVY</sequence>
<name>J4HZT0_9APHY</name>
<dbReference type="Gene3D" id="3.40.50.720">
    <property type="entry name" value="NAD(P)-binding Rossmann-like Domain"/>
    <property type="match status" value="1"/>
</dbReference>
<dbReference type="GO" id="GO:0002143">
    <property type="term" value="P:tRNA wobble position uridine thiolation"/>
    <property type="evidence" value="ECO:0007669"/>
    <property type="project" value="TreeGrafter"/>
</dbReference>
<comment type="subcellular location">
    <subcellularLocation>
        <location evidence="1">Cytoplasm</location>
        <location evidence="1">Cytosol</location>
    </subcellularLocation>
</comment>
<dbReference type="CDD" id="cd00757">
    <property type="entry name" value="ThiF_MoeB_HesA_family"/>
    <property type="match status" value="1"/>
</dbReference>
<dbReference type="AlphaFoldDB" id="J4HZT0"/>
<evidence type="ECO:0000256" key="3">
    <source>
        <dbReference type="ARBA" id="ARBA00022694"/>
    </source>
</evidence>
<reference evidence="9 10" key="1">
    <citation type="journal article" date="2012" name="Appl. Environ. Microbiol.">
        <title>Short-read sequencing for genomic analysis of the brown rot fungus Fibroporia radiculosa.</title>
        <authorList>
            <person name="Tang J.D."/>
            <person name="Perkins A.D."/>
            <person name="Sonstegard T.S."/>
            <person name="Schroeder S.G."/>
            <person name="Burgess S.C."/>
            <person name="Diehl S.V."/>
        </authorList>
    </citation>
    <scope>NUCLEOTIDE SEQUENCE [LARGE SCALE GENOMIC DNA]</scope>
    <source>
        <strain evidence="9 10">TFFH 294</strain>
    </source>
</reference>
<dbReference type="GO" id="GO:0005524">
    <property type="term" value="F:ATP binding"/>
    <property type="evidence" value="ECO:0007669"/>
    <property type="project" value="UniProtKB-KW"/>
</dbReference>
<dbReference type="InterPro" id="IPR001763">
    <property type="entry name" value="Rhodanese-like_dom"/>
</dbReference>
<dbReference type="GO" id="GO:0042292">
    <property type="term" value="F:URM1 activating enzyme activity"/>
    <property type="evidence" value="ECO:0007669"/>
    <property type="project" value="TreeGrafter"/>
</dbReference>
<keyword evidence="5" id="KW-0547">Nucleotide-binding</keyword>
<evidence type="ECO:0000256" key="5">
    <source>
        <dbReference type="ARBA" id="ARBA00022741"/>
    </source>
</evidence>
<evidence type="ECO:0000256" key="7">
    <source>
        <dbReference type="ARBA" id="ARBA00022840"/>
    </source>
</evidence>
<dbReference type="GO" id="GO:0004792">
    <property type="term" value="F:thiosulfate-cyanide sulfurtransferase activity"/>
    <property type="evidence" value="ECO:0007669"/>
    <property type="project" value="TreeGrafter"/>
</dbReference>
<organism evidence="9 10">
    <name type="scientific">Fibroporia radiculosa</name>
    <dbReference type="NCBI Taxonomy" id="599839"/>
    <lineage>
        <taxon>Eukaryota</taxon>
        <taxon>Fungi</taxon>
        <taxon>Dikarya</taxon>
        <taxon>Basidiomycota</taxon>
        <taxon>Agaricomycotina</taxon>
        <taxon>Agaricomycetes</taxon>
        <taxon>Polyporales</taxon>
        <taxon>Fibroporiaceae</taxon>
        <taxon>Fibroporia</taxon>
    </lineage>
</organism>
<keyword evidence="4" id="KW-0548">Nucleotidyltransferase</keyword>
<dbReference type="InterPro" id="IPR045886">
    <property type="entry name" value="ThiF/MoeB/HesA"/>
</dbReference>
<accession>J4HZT0</accession>
<dbReference type="Pfam" id="PF00899">
    <property type="entry name" value="ThiF"/>
    <property type="match status" value="1"/>
</dbReference>
<keyword evidence="2" id="KW-0808">Transferase</keyword>
<evidence type="ECO:0000256" key="2">
    <source>
        <dbReference type="ARBA" id="ARBA00022679"/>
    </source>
</evidence>
<feature type="domain" description="Rhodanese" evidence="8">
    <location>
        <begin position="373"/>
        <end position="417"/>
    </location>
</feature>
<dbReference type="PROSITE" id="PS50206">
    <property type="entry name" value="RHODANESE_3"/>
    <property type="match status" value="1"/>
</dbReference>
<dbReference type="GO" id="GO:0016779">
    <property type="term" value="F:nucleotidyltransferase activity"/>
    <property type="evidence" value="ECO:0007669"/>
    <property type="project" value="UniProtKB-KW"/>
</dbReference>
<proteinExistence type="predicted"/>
<dbReference type="InterPro" id="IPR036873">
    <property type="entry name" value="Rhodanese-like_dom_sf"/>
</dbReference>
<evidence type="ECO:0000313" key="9">
    <source>
        <dbReference type="EMBL" id="CCM04692.1"/>
    </source>
</evidence>
<dbReference type="SUPFAM" id="SSF52821">
    <property type="entry name" value="Rhodanese/Cell cycle control phosphatase"/>
    <property type="match status" value="1"/>
</dbReference>
<dbReference type="InterPro" id="IPR035985">
    <property type="entry name" value="Ubiquitin-activating_enz"/>
</dbReference>
<keyword evidence="10" id="KW-1185">Reference proteome</keyword>
<evidence type="ECO:0000259" key="8">
    <source>
        <dbReference type="PROSITE" id="PS50206"/>
    </source>
</evidence>
<evidence type="ECO:0000256" key="6">
    <source>
        <dbReference type="ARBA" id="ARBA00022786"/>
    </source>
</evidence>